<keyword evidence="7" id="KW-1133">Transmembrane helix</keyword>
<dbReference type="GO" id="GO:0006121">
    <property type="term" value="P:mitochondrial electron transport, succinate to ubiquinone"/>
    <property type="evidence" value="ECO:0007669"/>
    <property type="project" value="TreeGrafter"/>
</dbReference>
<evidence type="ECO:0000256" key="4">
    <source>
        <dbReference type="ARBA" id="ARBA00022692"/>
    </source>
</evidence>
<dbReference type="InterPro" id="IPR007992">
    <property type="entry name" value="CybS"/>
</dbReference>
<comment type="subcellular location">
    <subcellularLocation>
        <location evidence="1 10">Mitochondrion inner membrane</location>
        <topology evidence="1 10">Multi-pass membrane protein</topology>
    </subcellularLocation>
</comment>
<evidence type="ECO:0000313" key="12">
    <source>
        <dbReference type="Proteomes" id="UP000188533"/>
    </source>
</evidence>
<dbReference type="GO" id="GO:0020037">
    <property type="term" value="F:heme binding"/>
    <property type="evidence" value="ECO:0007669"/>
    <property type="project" value="TreeGrafter"/>
</dbReference>
<keyword evidence="8 10" id="KW-0496">Mitochondrion</keyword>
<evidence type="ECO:0000256" key="10">
    <source>
        <dbReference type="RuleBase" id="RU364031"/>
    </source>
</evidence>
<dbReference type="STRING" id="5353.A0A1Q3ET00"/>
<evidence type="ECO:0000256" key="7">
    <source>
        <dbReference type="ARBA" id="ARBA00022989"/>
    </source>
</evidence>
<organism evidence="11 12">
    <name type="scientific">Lentinula edodes</name>
    <name type="common">Shiitake mushroom</name>
    <name type="synonym">Lentinus edodes</name>
    <dbReference type="NCBI Taxonomy" id="5353"/>
    <lineage>
        <taxon>Eukaryota</taxon>
        <taxon>Fungi</taxon>
        <taxon>Dikarya</taxon>
        <taxon>Basidiomycota</taxon>
        <taxon>Agaricomycotina</taxon>
        <taxon>Agaricomycetes</taxon>
        <taxon>Agaricomycetidae</taxon>
        <taxon>Agaricales</taxon>
        <taxon>Marasmiineae</taxon>
        <taxon>Omphalotaceae</taxon>
        <taxon>Lentinula</taxon>
    </lineage>
</organism>
<reference evidence="11 12" key="1">
    <citation type="submission" date="2016-08" db="EMBL/GenBank/DDBJ databases">
        <authorList>
            <consortium name="Lentinula edodes genome sequencing consortium"/>
            <person name="Sakamoto Y."/>
            <person name="Nakade K."/>
            <person name="Sato S."/>
            <person name="Yoshida Y."/>
            <person name="Miyazaki K."/>
            <person name="Natsume S."/>
            <person name="Konno N."/>
        </authorList>
    </citation>
    <scope>NUCLEOTIDE SEQUENCE [LARGE SCALE GENOMIC DNA]</scope>
    <source>
        <strain evidence="11 12">NBRC 111202</strain>
    </source>
</reference>
<keyword evidence="9 10" id="KW-0472">Membrane</keyword>
<dbReference type="PANTHER" id="PTHR13337">
    <property type="entry name" value="SUCCINATE DEHYDROGENASE"/>
    <property type="match status" value="1"/>
</dbReference>
<evidence type="ECO:0000256" key="5">
    <source>
        <dbReference type="ARBA" id="ARBA00022792"/>
    </source>
</evidence>
<name>A0A1Q3ET00_LENED</name>
<dbReference type="AlphaFoldDB" id="A0A1Q3ET00"/>
<evidence type="ECO:0000313" key="11">
    <source>
        <dbReference type="EMBL" id="GAW10361.1"/>
    </source>
</evidence>
<dbReference type="Gene3D" id="1.20.1300.10">
    <property type="entry name" value="Fumarate reductase/succinate dehydrogenase, transmembrane subunit"/>
    <property type="match status" value="1"/>
</dbReference>
<keyword evidence="4" id="KW-0812">Transmembrane</keyword>
<protein>
    <recommendedName>
        <fullName evidence="10">Succinate dehydrogenase [ubiquinone] cytochrome b small subunit</fullName>
    </recommendedName>
</protein>
<evidence type="ECO:0000256" key="1">
    <source>
        <dbReference type="ARBA" id="ARBA00004448"/>
    </source>
</evidence>
<evidence type="ECO:0000256" key="3">
    <source>
        <dbReference type="ARBA" id="ARBA00022448"/>
    </source>
</evidence>
<evidence type="ECO:0000256" key="2">
    <source>
        <dbReference type="ARBA" id="ARBA00007294"/>
    </source>
</evidence>
<accession>A0A1Q3ET00</accession>
<proteinExistence type="inferred from homology"/>
<dbReference type="Proteomes" id="UP000188533">
    <property type="component" value="Unassembled WGS sequence"/>
</dbReference>
<dbReference type="GO" id="GO:0048039">
    <property type="term" value="F:ubiquinone binding"/>
    <property type="evidence" value="ECO:0007669"/>
    <property type="project" value="TreeGrafter"/>
</dbReference>
<gene>
    <name evidence="11" type="ORF">LENED_012619</name>
</gene>
<keyword evidence="6 10" id="KW-0809">Transit peptide</keyword>
<evidence type="ECO:0000256" key="8">
    <source>
        <dbReference type="ARBA" id="ARBA00023128"/>
    </source>
</evidence>
<dbReference type="Pfam" id="PF05328">
    <property type="entry name" value="CybS"/>
    <property type="match status" value="1"/>
</dbReference>
<evidence type="ECO:0000256" key="6">
    <source>
        <dbReference type="ARBA" id="ARBA00022946"/>
    </source>
</evidence>
<keyword evidence="12" id="KW-1185">Reference proteome</keyword>
<dbReference type="PANTHER" id="PTHR13337:SF2">
    <property type="entry name" value="SUCCINATE DEHYDROGENASE [UBIQUINONE] CYTOCHROME B SMALL SUBUNIT, MITOCHONDRIAL"/>
    <property type="match status" value="1"/>
</dbReference>
<comment type="caution">
    <text evidence="11">The sequence shown here is derived from an EMBL/GenBank/DDBJ whole genome shotgun (WGS) entry which is preliminary data.</text>
</comment>
<dbReference type="InterPro" id="IPR034804">
    <property type="entry name" value="SQR/QFR_C/D"/>
</dbReference>
<dbReference type="GO" id="GO:0005743">
    <property type="term" value="C:mitochondrial inner membrane"/>
    <property type="evidence" value="ECO:0007669"/>
    <property type="project" value="UniProtKB-SubCell"/>
</dbReference>
<keyword evidence="3" id="KW-0813">Transport</keyword>
<comment type="similarity">
    <text evidence="2 10">Belongs to the CybS family.</text>
</comment>
<dbReference type="EMBL" id="BDGU01001689">
    <property type="protein sequence ID" value="GAW10361.1"/>
    <property type="molecule type" value="Genomic_DNA"/>
</dbReference>
<sequence>MSSSLILRSTLPKALVKRSLIRSSTQIRQATSDRFAYVPGGPIYKGTVNDPTTFPPPSKTHGSYHWAFERLVSAALVPMTVAAFATIISDSILLLSTTYTLRRLLGLWLGCINSTRMILVLPNSLLKCGLHELKDPVRPSIRQERERACAIV</sequence>
<keyword evidence="5 10" id="KW-0999">Mitochondrion inner membrane</keyword>
<reference evidence="11 12" key="2">
    <citation type="submission" date="2017-02" db="EMBL/GenBank/DDBJ databases">
        <title>A genome survey and senescence transcriptome analysis in Lentinula edodes.</title>
        <authorList>
            <person name="Sakamoto Y."/>
            <person name="Nakade K."/>
            <person name="Sato S."/>
            <person name="Yoshida Y."/>
            <person name="Miyazaki K."/>
            <person name="Natsume S."/>
            <person name="Konno N."/>
        </authorList>
    </citation>
    <scope>NUCLEOTIDE SEQUENCE [LARGE SCALE GENOMIC DNA]</scope>
    <source>
        <strain evidence="11 12">NBRC 111202</strain>
    </source>
</reference>
<dbReference type="GO" id="GO:0006099">
    <property type="term" value="P:tricarboxylic acid cycle"/>
    <property type="evidence" value="ECO:0007669"/>
    <property type="project" value="TreeGrafter"/>
</dbReference>
<evidence type="ECO:0000256" key="9">
    <source>
        <dbReference type="ARBA" id="ARBA00023136"/>
    </source>
</evidence>